<dbReference type="Gene3D" id="3.40.50.1820">
    <property type="entry name" value="alpha/beta hydrolase"/>
    <property type="match status" value="1"/>
</dbReference>
<dbReference type="AlphaFoldDB" id="K0NI60"/>
<keyword evidence="1" id="KW-0378">Hydrolase</keyword>
<dbReference type="PROSITE" id="PS51257">
    <property type="entry name" value="PROKAR_LIPOPROTEIN"/>
    <property type="match status" value="1"/>
</dbReference>
<evidence type="ECO:0000256" key="2">
    <source>
        <dbReference type="SAM" id="SignalP"/>
    </source>
</evidence>
<proteinExistence type="predicted"/>
<dbReference type="KEGG" id="dto:TOL2_C24690"/>
<dbReference type="HOGENOM" id="CLU_851864_0_0_7"/>
<dbReference type="RefSeq" id="WP_014957936.1">
    <property type="nucleotide sequence ID" value="NC_018645.1"/>
</dbReference>
<evidence type="ECO:0000313" key="4">
    <source>
        <dbReference type="Proteomes" id="UP000007347"/>
    </source>
</evidence>
<dbReference type="InterPro" id="IPR029058">
    <property type="entry name" value="AB_hydrolase_fold"/>
</dbReference>
<dbReference type="Proteomes" id="UP000007347">
    <property type="component" value="Chromosome"/>
</dbReference>
<dbReference type="SUPFAM" id="SSF53474">
    <property type="entry name" value="alpha/beta-Hydrolases"/>
    <property type="match status" value="1"/>
</dbReference>
<dbReference type="EMBL" id="FO203503">
    <property type="protein sequence ID" value="CCK80630.1"/>
    <property type="molecule type" value="Genomic_DNA"/>
</dbReference>
<feature type="signal peptide" evidence="2">
    <location>
        <begin position="1"/>
        <end position="18"/>
    </location>
</feature>
<gene>
    <name evidence="3" type="ordered locus">TOL2_C24690</name>
</gene>
<dbReference type="OrthoDB" id="217645at2"/>
<dbReference type="STRING" id="651182.TOL2_C24690"/>
<sequence length="326" mass="37319">MKLVICFFALFFFALSCAHYPMDENYNGPLLLPEAIKEKYQYTSHSKNPVINIKKNKKGFFVQEIKLFSSLNSVKGAGEIKIEYYGIPGNIKRPVIMVLPILGGPNTIVKSFARFFVKNGYAAVIVHRNNSYKKLKVLNNIDPVLRQIIIDHMQVLDWIKTRNDLDENNTGVFGISMGGIKAALVTAIDQRIKASVFALAGGDLPYILSYSKEKGIRKKRSRYMDENHVTLDEFHNELKQTITCDPLNYARYIDAKKSLMILAVFDTAVPYKKGKELRKKIGNPESIYLLAGHYSAILYIDYVKHKSLDFFRKKLNLPYEAMIHHR</sequence>
<accession>K0NI60</accession>
<evidence type="ECO:0000313" key="3">
    <source>
        <dbReference type="EMBL" id="CCK80630.1"/>
    </source>
</evidence>
<reference evidence="3 4" key="1">
    <citation type="journal article" date="2013" name="Environ. Microbiol.">
        <title>Complete genome, catabolic sub-proteomes and key-metabolites of Desulfobacula toluolica Tol2, a marine, aromatic compound-degrading, sulfate-reducing bacterium.</title>
        <authorList>
            <person name="Wohlbrand L."/>
            <person name="Jacob J.H."/>
            <person name="Kube M."/>
            <person name="Mussmann M."/>
            <person name="Jarling R."/>
            <person name="Beck A."/>
            <person name="Amann R."/>
            <person name="Wilkes H."/>
            <person name="Reinhardt R."/>
            <person name="Rabus R."/>
        </authorList>
    </citation>
    <scope>NUCLEOTIDE SEQUENCE [LARGE SCALE GENOMIC DNA]</scope>
    <source>
        <strain evidence="4">DSM 7467 / Tol2</strain>
    </source>
</reference>
<dbReference type="PANTHER" id="PTHR22946">
    <property type="entry name" value="DIENELACTONE HYDROLASE DOMAIN-CONTAINING PROTEIN-RELATED"/>
    <property type="match status" value="1"/>
</dbReference>
<dbReference type="InterPro" id="IPR050261">
    <property type="entry name" value="FrsA_esterase"/>
</dbReference>
<keyword evidence="4" id="KW-1185">Reference proteome</keyword>
<organism evidence="3 4">
    <name type="scientific">Desulfobacula toluolica (strain DSM 7467 / Tol2)</name>
    <dbReference type="NCBI Taxonomy" id="651182"/>
    <lineage>
        <taxon>Bacteria</taxon>
        <taxon>Pseudomonadati</taxon>
        <taxon>Thermodesulfobacteriota</taxon>
        <taxon>Desulfobacteria</taxon>
        <taxon>Desulfobacterales</taxon>
        <taxon>Desulfobacteraceae</taxon>
        <taxon>Desulfobacula</taxon>
    </lineage>
</organism>
<keyword evidence="2" id="KW-0732">Signal</keyword>
<evidence type="ECO:0000256" key="1">
    <source>
        <dbReference type="ARBA" id="ARBA00022801"/>
    </source>
</evidence>
<protein>
    <submittedName>
        <fullName evidence="3">Conserved uncharacterized protein</fullName>
    </submittedName>
</protein>
<dbReference type="PANTHER" id="PTHR22946:SF9">
    <property type="entry name" value="POLYKETIDE TRANSFERASE AF380"/>
    <property type="match status" value="1"/>
</dbReference>
<feature type="chain" id="PRO_5003835552" evidence="2">
    <location>
        <begin position="19"/>
        <end position="326"/>
    </location>
</feature>
<dbReference type="GO" id="GO:0052689">
    <property type="term" value="F:carboxylic ester hydrolase activity"/>
    <property type="evidence" value="ECO:0007669"/>
    <property type="project" value="UniProtKB-ARBA"/>
</dbReference>
<name>K0NI60_DESTT</name>